<comment type="caution">
    <text evidence="6">The sequence shown here is derived from an EMBL/GenBank/DDBJ whole genome shotgun (WGS) entry which is preliminary data.</text>
</comment>
<keyword evidence="3" id="KW-0378">Hydrolase</keyword>
<dbReference type="Pfam" id="PF13091">
    <property type="entry name" value="PLDc_2"/>
    <property type="match status" value="1"/>
</dbReference>
<sequence>MSDERPVLAPGETCWQIAQADRLACIVDAADYFRHAKSAMLQARKRIVLIGWDFDTRIKFEPQGQTLEGPDRLGKFLSWLPKHRPDLEIYLLKWNVGAFAAITRGMTPIFVANWLTDRRLHFEIDGAHPVGSAHHQKIIVIDDRLAFCGGIDMTVDRWDTSDHRDDNSYRTAPNGRRYGPWHDATTAVDGAAAKAIGELAGARWQAATGQELGPVDEIAGETPWPEGLEPTMRSVDVGIARTLPELADRAEVREIEALYLAAIAGATRSLYIESQYLASRTLAQAIADRLREPNGPEIVLVLPRHADGWLEQLAMDGARRRLLHLLWQADVEHRLGVYYPVTDDGAHIYVHAKVLVMDDRLLRVGSSNLNNRSMGFDTECDLAVEVTPTTRDAELLRETILGIRRRLLCEHLDVDPAEFDATLAETSSLLRTVETLRGEGRTLVRFEPDTVADEASPLAESDLMDPERTPARLWDSLFPRGVRRTVRS</sequence>
<protein>
    <submittedName>
        <fullName evidence="6">Phosphatidylserine/phosphatidylglycerophosphate/ cardiolipin synthase-like enzyme</fullName>
    </submittedName>
</protein>
<reference evidence="6 7" key="1">
    <citation type="submission" date="2019-07" db="EMBL/GenBank/DDBJ databases">
        <title>Genomic Encyclopedia of Type Strains, Phase IV (KMG-IV): sequencing the most valuable type-strain genomes for metagenomic binning, comparative biology and taxonomic classification.</title>
        <authorList>
            <person name="Goeker M."/>
        </authorList>
    </citation>
    <scope>NUCLEOTIDE SEQUENCE [LARGE SCALE GENOMIC DNA]</scope>
    <source>
        <strain evidence="6 7">DSM 44831</strain>
    </source>
</reference>
<comment type="catalytic activity">
    <reaction evidence="1">
        <text>a 1,2-diacyl-sn-glycero-3-phosphocholine + H2O = a 1,2-diacyl-sn-glycero-3-phosphate + choline + H(+)</text>
        <dbReference type="Rhea" id="RHEA:14445"/>
        <dbReference type="ChEBI" id="CHEBI:15354"/>
        <dbReference type="ChEBI" id="CHEBI:15377"/>
        <dbReference type="ChEBI" id="CHEBI:15378"/>
        <dbReference type="ChEBI" id="CHEBI:57643"/>
        <dbReference type="ChEBI" id="CHEBI:58608"/>
        <dbReference type="EC" id="3.1.4.4"/>
    </reaction>
</comment>
<evidence type="ECO:0000259" key="5">
    <source>
        <dbReference type="PROSITE" id="PS50035"/>
    </source>
</evidence>
<evidence type="ECO:0000313" key="7">
    <source>
        <dbReference type="Proteomes" id="UP000798951"/>
    </source>
</evidence>
<keyword evidence="2" id="KW-0677">Repeat</keyword>
<evidence type="ECO:0000256" key="2">
    <source>
        <dbReference type="ARBA" id="ARBA00022737"/>
    </source>
</evidence>
<dbReference type="Proteomes" id="UP000798951">
    <property type="component" value="Unassembled WGS sequence"/>
</dbReference>
<dbReference type="SMART" id="SM00155">
    <property type="entry name" value="PLDc"/>
    <property type="match status" value="2"/>
</dbReference>
<feature type="domain" description="PLD phosphodiesterase" evidence="5">
    <location>
        <begin position="346"/>
        <end position="373"/>
    </location>
</feature>
<organism evidence="6 7">
    <name type="scientific">Nocardia caishijiensis</name>
    <dbReference type="NCBI Taxonomy" id="184756"/>
    <lineage>
        <taxon>Bacteria</taxon>
        <taxon>Bacillati</taxon>
        <taxon>Actinomycetota</taxon>
        <taxon>Actinomycetes</taxon>
        <taxon>Mycobacteriales</taxon>
        <taxon>Nocardiaceae</taxon>
        <taxon>Nocardia</taxon>
    </lineage>
</organism>
<dbReference type="Pfam" id="PF00614">
    <property type="entry name" value="PLDc"/>
    <property type="match status" value="1"/>
</dbReference>
<accession>A0ABQ6YGB1</accession>
<dbReference type="InterPro" id="IPR025202">
    <property type="entry name" value="PLD-like_dom"/>
</dbReference>
<gene>
    <name evidence="6" type="ORF">FNL39_11064</name>
</gene>
<dbReference type="SUPFAM" id="SSF56024">
    <property type="entry name" value="Phospholipase D/nuclease"/>
    <property type="match status" value="2"/>
</dbReference>
<keyword evidence="4" id="KW-0443">Lipid metabolism</keyword>
<evidence type="ECO:0000256" key="4">
    <source>
        <dbReference type="ARBA" id="ARBA00023098"/>
    </source>
</evidence>
<evidence type="ECO:0000313" key="6">
    <source>
        <dbReference type="EMBL" id="KAF0844832.1"/>
    </source>
</evidence>
<keyword evidence="7" id="KW-1185">Reference proteome</keyword>
<evidence type="ECO:0000256" key="1">
    <source>
        <dbReference type="ARBA" id="ARBA00000798"/>
    </source>
</evidence>
<name>A0ABQ6YGB1_9NOCA</name>
<dbReference type="CDD" id="cd09140">
    <property type="entry name" value="PLDc_vPLD1_2_like_bac_1"/>
    <property type="match status" value="1"/>
</dbReference>
<dbReference type="InterPro" id="IPR015679">
    <property type="entry name" value="PLipase_D_fam"/>
</dbReference>
<dbReference type="Gene3D" id="3.30.870.10">
    <property type="entry name" value="Endonuclease Chain A"/>
    <property type="match status" value="2"/>
</dbReference>
<dbReference type="PROSITE" id="PS50035">
    <property type="entry name" value="PLD"/>
    <property type="match status" value="2"/>
</dbReference>
<dbReference type="RefSeq" id="WP_067986833.1">
    <property type="nucleotide sequence ID" value="NZ_VMSD01000010.1"/>
</dbReference>
<feature type="domain" description="PLD phosphodiesterase" evidence="5">
    <location>
        <begin position="130"/>
        <end position="157"/>
    </location>
</feature>
<dbReference type="EMBL" id="VMSD01000010">
    <property type="protein sequence ID" value="KAF0844832.1"/>
    <property type="molecule type" value="Genomic_DNA"/>
</dbReference>
<proteinExistence type="predicted"/>
<evidence type="ECO:0000256" key="3">
    <source>
        <dbReference type="ARBA" id="ARBA00022801"/>
    </source>
</evidence>
<dbReference type="PANTHER" id="PTHR18896:SF76">
    <property type="entry name" value="PHOSPHOLIPASE"/>
    <property type="match status" value="1"/>
</dbReference>
<dbReference type="PANTHER" id="PTHR18896">
    <property type="entry name" value="PHOSPHOLIPASE D"/>
    <property type="match status" value="1"/>
</dbReference>
<dbReference type="CDD" id="cd09143">
    <property type="entry name" value="PLDc_vPLD1_2_like_bac_2"/>
    <property type="match status" value="1"/>
</dbReference>
<dbReference type="InterPro" id="IPR001736">
    <property type="entry name" value="PLipase_D/transphosphatidylase"/>
</dbReference>